<feature type="domain" description="Xaa-Pro dipeptidyl-peptidase C-terminal" evidence="3">
    <location>
        <begin position="348"/>
        <end position="566"/>
    </location>
</feature>
<sequence length="592" mass="64222">MALPAAAAGALAIIASLTTGLPSAAQAAPTTATGVTHEENPRVPEGAAWTEAYFPSSDGSGVELHADVLRPAHLSARTRTPVILSVGPYFSHAGETSPGGFDQVGPSGRFNDLIEGAGLMERGYTFVMVDLRGFGGSTGCLDFLGPGEQADIKAAVEWAARQPWSTGKVGMYGKSYDANTGLAANVLRLKPLKAIVAQEPTWNRYNYLFSNGVPRSNATSSPRSYYSIATMPQLTGDSARYLANADYEKSHPECQINNSTDTQDPDPNSAFWRARDFASRAAGSRTPLFVTSGFIEDNTKPEDMQQYLANHRGEERGWLGQWEHVRGNETDSEGRLKMGRAGWFDEVMRFYDEHLRGIRPSVEDPAFSIEDSLGNWRAQPTWPVTHDTYTARLSRGSYVDDGGQAAPAALERTTAAGWDIENAPVAGPTAVLNADAPGNSYWTFSTPASAQVRLTGTPDVSLRTRGDGNVWVRLWDVAPDGTSTMFNEMVAALDDDGSTSFPLKANDWTFEQGHRLGVQIGTIISRGWRPVPSGQTVTVHDARLGMEVQDPRFDRPTQGDRSPYLDRYIAANTLTLETIGAPTFPLRVSKKH</sequence>
<evidence type="ECO:0000256" key="2">
    <source>
        <dbReference type="SAM" id="SignalP"/>
    </source>
</evidence>
<dbReference type="InterPro" id="IPR000383">
    <property type="entry name" value="Xaa-Pro-like_dom"/>
</dbReference>
<organism evidence="4 5">
    <name type="scientific">Asanoa siamensis</name>
    <dbReference type="NCBI Taxonomy" id="926357"/>
    <lineage>
        <taxon>Bacteria</taxon>
        <taxon>Bacillati</taxon>
        <taxon>Actinomycetota</taxon>
        <taxon>Actinomycetes</taxon>
        <taxon>Micromonosporales</taxon>
        <taxon>Micromonosporaceae</taxon>
        <taxon>Asanoa</taxon>
    </lineage>
</organism>
<keyword evidence="5" id="KW-1185">Reference proteome</keyword>
<evidence type="ECO:0000313" key="5">
    <source>
        <dbReference type="Proteomes" id="UP000604117"/>
    </source>
</evidence>
<dbReference type="SUPFAM" id="SSF53474">
    <property type="entry name" value="alpha/beta-Hydrolases"/>
    <property type="match status" value="1"/>
</dbReference>
<dbReference type="Gene3D" id="3.40.50.1820">
    <property type="entry name" value="alpha/beta hydrolase"/>
    <property type="match status" value="2"/>
</dbReference>
<reference evidence="4 5" key="1">
    <citation type="submission" date="2021-01" db="EMBL/GenBank/DDBJ databases">
        <title>Whole genome shotgun sequence of Asanoa siamensis NBRC 107932.</title>
        <authorList>
            <person name="Komaki H."/>
            <person name="Tamura T."/>
        </authorList>
    </citation>
    <scope>NUCLEOTIDE SEQUENCE [LARGE SCALE GENOMIC DNA]</scope>
    <source>
        <strain evidence="4 5">NBRC 107932</strain>
    </source>
</reference>
<protein>
    <recommendedName>
        <fullName evidence="3">Xaa-Pro dipeptidyl-peptidase C-terminal domain-containing protein</fullName>
    </recommendedName>
</protein>
<evidence type="ECO:0000259" key="3">
    <source>
        <dbReference type="SMART" id="SM00939"/>
    </source>
</evidence>
<gene>
    <name evidence="4" type="ORF">Asi02nite_20610</name>
</gene>
<dbReference type="InterPro" id="IPR013736">
    <property type="entry name" value="Xaa-Pro_dipept_C"/>
</dbReference>
<feature type="chain" id="PRO_5046613522" description="Xaa-Pro dipeptidyl-peptidase C-terminal domain-containing protein" evidence="2">
    <location>
        <begin position="28"/>
        <end position="592"/>
    </location>
</feature>
<dbReference type="Proteomes" id="UP000604117">
    <property type="component" value="Unassembled WGS sequence"/>
</dbReference>
<dbReference type="Pfam" id="PF02129">
    <property type="entry name" value="Peptidase_S15"/>
    <property type="match status" value="1"/>
</dbReference>
<dbReference type="SMART" id="SM00939">
    <property type="entry name" value="PepX_C"/>
    <property type="match status" value="1"/>
</dbReference>
<proteinExistence type="predicted"/>
<keyword evidence="1" id="KW-0378">Hydrolase</keyword>
<dbReference type="NCBIfam" id="TIGR00976">
    <property type="entry name" value="CocE_NonD"/>
    <property type="match status" value="1"/>
</dbReference>
<dbReference type="Pfam" id="PF08530">
    <property type="entry name" value="PepX_C"/>
    <property type="match status" value="1"/>
</dbReference>
<dbReference type="EMBL" id="BONE01000012">
    <property type="protein sequence ID" value="GIF72543.1"/>
    <property type="molecule type" value="Genomic_DNA"/>
</dbReference>
<dbReference type="Gene3D" id="2.60.120.260">
    <property type="entry name" value="Galactose-binding domain-like"/>
    <property type="match status" value="1"/>
</dbReference>
<dbReference type="SUPFAM" id="SSF49785">
    <property type="entry name" value="Galactose-binding domain-like"/>
    <property type="match status" value="1"/>
</dbReference>
<comment type="caution">
    <text evidence="4">The sequence shown here is derived from an EMBL/GenBank/DDBJ whole genome shotgun (WGS) entry which is preliminary data.</text>
</comment>
<feature type="signal peptide" evidence="2">
    <location>
        <begin position="1"/>
        <end position="27"/>
    </location>
</feature>
<keyword evidence="2" id="KW-0732">Signal</keyword>
<evidence type="ECO:0000256" key="1">
    <source>
        <dbReference type="ARBA" id="ARBA00022801"/>
    </source>
</evidence>
<dbReference type="InterPro" id="IPR029058">
    <property type="entry name" value="AB_hydrolase_fold"/>
</dbReference>
<evidence type="ECO:0000313" key="4">
    <source>
        <dbReference type="EMBL" id="GIF72543.1"/>
    </source>
</evidence>
<dbReference type="RefSeq" id="WP_239126619.1">
    <property type="nucleotide sequence ID" value="NZ_BONE01000012.1"/>
</dbReference>
<name>A0ABQ4CMM4_9ACTN</name>
<dbReference type="InterPro" id="IPR008979">
    <property type="entry name" value="Galactose-bd-like_sf"/>
</dbReference>
<accession>A0ABQ4CMM4</accession>
<dbReference type="InterPro" id="IPR005674">
    <property type="entry name" value="CocE/Ser_esterase"/>
</dbReference>